<proteinExistence type="predicted"/>
<feature type="region of interest" description="Disordered" evidence="1">
    <location>
        <begin position="1"/>
        <end position="29"/>
    </location>
</feature>
<sequence>MVRTMRRTTKTGDDEPKENDLPSRSFGTVLSRGDNNTTLSLIFVAHSRHLWLCTTGDQTESDKSKPEFGSWLMLGGRAERNKENNVLPGKWAAIKVPQKPIVRTAASSFKVFGVEKRKKIETIPPSSSNVLPLNDGREIKKNRVAATEPFKTLPSQQLPTMIFENNHHRQQCYEI</sequence>
<evidence type="ECO:0000256" key="1">
    <source>
        <dbReference type="SAM" id="MobiDB-lite"/>
    </source>
</evidence>
<reference evidence="2" key="1">
    <citation type="submission" date="2018-11" db="EMBL/GenBank/DDBJ databases">
        <authorList>
            <consortium name="Genoscope - CEA"/>
            <person name="William W."/>
        </authorList>
    </citation>
    <scope>NUCLEOTIDE SEQUENCE</scope>
</reference>
<protein>
    <submittedName>
        <fullName evidence="2">Uncharacterized protein</fullName>
    </submittedName>
</protein>
<accession>A0A3P6A4Q8</accession>
<name>A0A3P6A4Q8_BRACM</name>
<organism evidence="2">
    <name type="scientific">Brassica campestris</name>
    <name type="common">Field mustard</name>
    <dbReference type="NCBI Taxonomy" id="3711"/>
    <lineage>
        <taxon>Eukaryota</taxon>
        <taxon>Viridiplantae</taxon>
        <taxon>Streptophyta</taxon>
        <taxon>Embryophyta</taxon>
        <taxon>Tracheophyta</taxon>
        <taxon>Spermatophyta</taxon>
        <taxon>Magnoliopsida</taxon>
        <taxon>eudicotyledons</taxon>
        <taxon>Gunneridae</taxon>
        <taxon>Pentapetalae</taxon>
        <taxon>rosids</taxon>
        <taxon>malvids</taxon>
        <taxon>Brassicales</taxon>
        <taxon>Brassicaceae</taxon>
        <taxon>Brassiceae</taxon>
        <taxon>Brassica</taxon>
    </lineage>
</organism>
<gene>
    <name evidence="2" type="ORF">BRAA02T04781Z</name>
</gene>
<evidence type="ECO:0000313" key="2">
    <source>
        <dbReference type="EMBL" id="VDC84619.1"/>
    </source>
</evidence>
<feature type="compositionally biased region" description="Basic and acidic residues" evidence="1">
    <location>
        <begin position="10"/>
        <end position="21"/>
    </location>
</feature>
<dbReference type="EMBL" id="LR031573">
    <property type="protein sequence ID" value="VDC84619.1"/>
    <property type="molecule type" value="Genomic_DNA"/>
</dbReference>
<dbReference type="AlphaFoldDB" id="A0A3P6A4Q8"/>